<organism evidence="4 5">
    <name type="scientific">Porites lobata</name>
    <dbReference type="NCBI Taxonomy" id="104759"/>
    <lineage>
        <taxon>Eukaryota</taxon>
        <taxon>Metazoa</taxon>
        <taxon>Cnidaria</taxon>
        <taxon>Anthozoa</taxon>
        <taxon>Hexacorallia</taxon>
        <taxon>Scleractinia</taxon>
        <taxon>Fungiina</taxon>
        <taxon>Poritidae</taxon>
        <taxon>Porites</taxon>
    </lineage>
</organism>
<keyword evidence="2" id="KW-0479">Metal-binding</keyword>
<evidence type="ECO:0000256" key="2">
    <source>
        <dbReference type="ARBA" id="ARBA00022723"/>
    </source>
</evidence>
<protein>
    <recommendedName>
        <fullName evidence="3">DDE Tnp4 domain-containing protein</fullName>
    </recommendedName>
</protein>
<comment type="caution">
    <text evidence="4">The sequence shown here is derived from an EMBL/GenBank/DDBJ whole genome shotgun (WGS) entry which is preliminary data.</text>
</comment>
<keyword evidence="5" id="KW-1185">Reference proteome</keyword>
<evidence type="ECO:0000259" key="3">
    <source>
        <dbReference type="Pfam" id="PF13359"/>
    </source>
</evidence>
<dbReference type="PANTHER" id="PTHR23080">
    <property type="entry name" value="THAP DOMAIN PROTEIN"/>
    <property type="match status" value="1"/>
</dbReference>
<proteinExistence type="predicted"/>
<feature type="domain" description="DDE Tnp4" evidence="3">
    <location>
        <begin position="22"/>
        <end position="98"/>
    </location>
</feature>
<gene>
    <name evidence="4" type="ORF">PLOB_00036396</name>
</gene>
<dbReference type="InterPro" id="IPR027806">
    <property type="entry name" value="HARBI1_dom"/>
</dbReference>
<sequence length="105" mass="11998">MEVIVVTVIVEHCGTLQLLEEDLLASTKVYLNIPPFMRSKDQLNPDEEDEIREIASVRIHVGRANERVKNFNILKQILPNSMAEDVDKIWKVCCLLPNFKGPLIV</sequence>
<dbReference type="Proteomes" id="UP001159405">
    <property type="component" value="Unassembled WGS sequence"/>
</dbReference>
<evidence type="ECO:0000313" key="5">
    <source>
        <dbReference type="Proteomes" id="UP001159405"/>
    </source>
</evidence>
<reference evidence="4 5" key="1">
    <citation type="submission" date="2022-05" db="EMBL/GenBank/DDBJ databases">
        <authorList>
            <consortium name="Genoscope - CEA"/>
            <person name="William W."/>
        </authorList>
    </citation>
    <scope>NUCLEOTIDE SEQUENCE [LARGE SCALE GENOMIC DNA]</scope>
</reference>
<evidence type="ECO:0000256" key="1">
    <source>
        <dbReference type="ARBA" id="ARBA00001968"/>
    </source>
</evidence>
<name>A0ABN8P365_9CNID</name>
<dbReference type="EMBL" id="CALNXK010000050">
    <property type="protein sequence ID" value="CAH3132046.1"/>
    <property type="molecule type" value="Genomic_DNA"/>
</dbReference>
<accession>A0ABN8P365</accession>
<dbReference type="PANTHER" id="PTHR23080:SF133">
    <property type="entry name" value="SI:CH211-262I1.5-RELATED"/>
    <property type="match status" value="1"/>
</dbReference>
<comment type="cofactor">
    <cofactor evidence="1">
        <name>a divalent metal cation</name>
        <dbReference type="ChEBI" id="CHEBI:60240"/>
    </cofactor>
</comment>
<dbReference type="Pfam" id="PF13359">
    <property type="entry name" value="DDE_Tnp_4"/>
    <property type="match status" value="1"/>
</dbReference>
<evidence type="ECO:0000313" key="4">
    <source>
        <dbReference type="EMBL" id="CAH3132046.1"/>
    </source>
</evidence>